<dbReference type="PANTHER" id="PTHR32154">
    <property type="entry name" value="PYRUVATE-FLAVODOXIN OXIDOREDUCTASE-RELATED"/>
    <property type="match status" value="1"/>
</dbReference>
<dbReference type="Gene3D" id="3.40.50.970">
    <property type="match status" value="1"/>
</dbReference>
<evidence type="ECO:0000259" key="4">
    <source>
        <dbReference type="Pfam" id="PF01855"/>
    </source>
</evidence>
<evidence type="ECO:0000259" key="3">
    <source>
        <dbReference type="Pfam" id="PF01558"/>
    </source>
</evidence>
<dbReference type="InterPro" id="IPR033412">
    <property type="entry name" value="PFOR_II"/>
</dbReference>
<dbReference type="KEGG" id="sace:GIY23_13105"/>
<dbReference type="GO" id="GO:0000287">
    <property type="term" value="F:magnesium ion binding"/>
    <property type="evidence" value="ECO:0007669"/>
    <property type="project" value="UniProtKB-ARBA"/>
</dbReference>
<dbReference type="AlphaFoldDB" id="A0A5Q3Q7K4"/>
<sequence length="633" mass="67634">MVTTNGQHAAQPVNGSGEEAVQVSRVVIRFAGDSGDGMQLTGDRFTSEAAAFGNDLATLPNFPAEIRAPAGTLPGVSSFQLHFADYDILTPGDRPDVLVAMNPAALKANIGDLPHGGILIVNIDEFTKRNLTKVGYESNPLETPDLERYQVHQVSMTELTKGAVEPTGLSRKEAERAKNMFALGLLSWMYHRPTEGTEAFLREKFAKKPDVAEANVLAFRAGWNYGETTESFAVTYEVAPATLPEGTYRQITGNAALAYGLVSAGHCSGLDLFLGSYPITPASDVLHELSKHKNFGVTSFQAEDEIAGVGAALGAAFGGALGVTTTSGPGLALKSETIGLAVTLELPLLICDIQRGGPSTGLPTKTEQADLLQALYGRNGESPVPVIAPCSPSDCFDVALEAARIALRYRTPVLLLSDGAVANGSEPWMIPDVADLPDLRVSFATEPNAPDGSGEFWPYLRDPETLAREWAVPGTPGVEHRVGGLEKADGPGHISYDPSNHDRMVRLRQSKVDGIEVPDIEVDDPSGAADVLVLGWGSSFGPIGAACRRVRSKGMRVAQAHLRYLNPMPGNLGEVLRRYDKVIVPEMNMGQLAMLLRARYLVDAISHTKVEGLPFRAEELENVLTDFVQGVTA</sequence>
<dbReference type="Gene3D" id="3.40.50.920">
    <property type="match status" value="1"/>
</dbReference>
<feature type="domain" description="Pyruvate:ferredoxin oxidoreductase core" evidence="5">
    <location>
        <begin position="529"/>
        <end position="593"/>
    </location>
</feature>
<dbReference type="InterPro" id="IPR009014">
    <property type="entry name" value="Transketo_C/PFOR_II"/>
</dbReference>
<feature type="region of interest" description="Disordered" evidence="2">
    <location>
        <begin position="481"/>
        <end position="500"/>
    </location>
</feature>
<dbReference type="GO" id="GO:0006979">
    <property type="term" value="P:response to oxidative stress"/>
    <property type="evidence" value="ECO:0007669"/>
    <property type="project" value="TreeGrafter"/>
</dbReference>
<dbReference type="SUPFAM" id="SSF52922">
    <property type="entry name" value="TK C-terminal domain-like"/>
    <property type="match status" value="1"/>
</dbReference>
<dbReference type="FunFam" id="3.40.50.970:FF:000022">
    <property type="entry name" value="2-oxoglutarate ferredoxin oxidoreductase alpha subunit"/>
    <property type="match status" value="1"/>
</dbReference>
<dbReference type="Pfam" id="PF01855">
    <property type="entry name" value="POR_N"/>
    <property type="match status" value="1"/>
</dbReference>
<dbReference type="InterPro" id="IPR002869">
    <property type="entry name" value="Pyrv_flavodox_OxRed_cen"/>
</dbReference>
<feature type="domain" description="Pyruvate flavodoxin/ferredoxin oxidoreductase pyrimidine binding" evidence="4">
    <location>
        <begin position="273"/>
        <end position="489"/>
    </location>
</feature>
<dbReference type="EMBL" id="CP045929">
    <property type="protein sequence ID" value="QGK70333.1"/>
    <property type="molecule type" value="Genomic_DNA"/>
</dbReference>
<evidence type="ECO:0000313" key="6">
    <source>
        <dbReference type="EMBL" id="QGK70333.1"/>
    </source>
</evidence>
<dbReference type="CDD" id="cd07034">
    <property type="entry name" value="TPP_PYR_PFOR_IOR-alpha_like"/>
    <property type="match status" value="1"/>
</dbReference>
<dbReference type="SUPFAM" id="SSF52518">
    <property type="entry name" value="Thiamin diphosphate-binding fold (THDP-binding)"/>
    <property type="match status" value="1"/>
</dbReference>
<dbReference type="Gene3D" id="3.40.920.10">
    <property type="entry name" value="Pyruvate-ferredoxin oxidoreductase, PFOR, domain III"/>
    <property type="match status" value="1"/>
</dbReference>
<name>A0A5Q3Q7K4_9PSEU</name>
<keyword evidence="7" id="KW-1185">Reference proteome</keyword>
<dbReference type="Pfam" id="PF17147">
    <property type="entry name" value="PFOR_II"/>
    <property type="match status" value="1"/>
</dbReference>
<dbReference type="InterPro" id="IPR002880">
    <property type="entry name" value="Pyrv_Fd/Flavodoxin_OxRdtase_N"/>
</dbReference>
<dbReference type="InterPro" id="IPR050722">
    <property type="entry name" value="Pyruvate:ferred/Flavod_OxRd"/>
</dbReference>
<evidence type="ECO:0000256" key="2">
    <source>
        <dbReference type="SAM" id="MobiDB-lite"/>
    </source>
</evidence>
<dbReference type="Pfam" id="PF01558">
    <property type="entry name" value="POR"/>
    <property type="match status" value="1"/>
</dbReference>
<dbReference type="SUPFAM" id="SSF53323">
    <property type="entry name" value="Pyruvate-ferredoxin oxidoreductase, PFOR, domain III"/>
    <property type="match status" value="1"/>
</dbReference>
<evidence type="ECO:0000256" key="1">
    <source>
        <dbReference type="ARBA" id="ARBA00023002"/>
    </source>
</evidence>
<dbReference type="GO" id="GO:0016903">
    <property type="term" value="F:oxidoreductase activity, acting on the aldehyde or oxo group of donors"/>
    <property type="evidence" value="ECO:0007669"/>
    <property type="project" value="InterPro"/>
</dbReference>
<feature type="domain" description="Pyruvate/ketoisovalerate oxidoreductase catalytic" evidence="3">
    <location>
        <begin position="35"/>
        <end position="222"/>
    </location>
</feature>
<dbReference type="NCBIfam" id="TIGR03710">
    <property type="entry name" value="OAFO_sf"/>
    <property type="match status" value="1"/>
</dbReference>
<dbReference type="InterPro" id="IPR029061">
    <property type="entry name" value="THDP-binding"/>
</dbReference>
<dbReference type="FunFam" id="3.40.920.10:FF:000002">
    <property type="entry name" value="2-oxoglutarate oxidoreductase, alpha subunit"/>
    <property type="match status" value="1"/>
</dbReference>
<dbReference type="PANTHER" id="PTHR32154:SF20">
    <property type="entry name" value="2-OXOGLUTARATE OXIDOREDUCTASE SUBUNIT KORA"/>
    <property type="match status" value="1"/>
</dbReference>
<protein>
    <submittedName>
        <fullName evidence="6">2-oxoacid:acceptor oxidoreductase subunit alpha</fullName>
    </submittedName>
</protein>
<dbReference type="InterPro" id="IPR022367">
    <property type="entry name" value="2-oxoacid/accept_OxRdtase_asu"/>
</dbReference>
<dbReference type="InterPro" id="IPR019752">
    <property type="entry name" value="Pyrv/ketoisovalerate_OxRed_cat"/>
</dbReference>
<proteinExistence type="predicted"/>
<organism evidence="6 7">
    <name type="scientific">Allosaccharopolyspora coralli</name>
    <dbReference type="NCBI Taxonomy" id="2665642"/>
    <lineage>
        <taxon>Bacteria</taxon>
        <taxon>Bacillati</taxon>
        <taxon>Actinomycetota</taxon>
        <taxon>Actinomycetes</taxon>
        <taxon>Pseudonocardiales</taxon>
        <taxon>Pseudonocardiaceae</taxon>
        <taxon>Allosaccharopolyspora</taxon>
    </lineage>
</organism>
<gene>
    <name evidence="6" type="ORF">GIY23_13105</name>
</gene>
<dbReference type="Proteomes" id="UP000371041">
    <property type="component" value="Chromosome"/>
</dbReference>
<reference evidence="7" key="1">
    <citation type="submission" date="2019-11" db="EMBL/GenBank/DDBJ databases">
        <title>The complete genome sequence of Saccharopolyspora sp. E2A.</title>
        <authorList>
            <person name="Zhang G."/>
        </authorList>
    </citation>
    <scope>NUCLEOTIDE SEQUENCE [LARGE SCALE GENOMIC DNA]</scope>
    <source>
        <strain evidence="7">E2A</strain>
    </source>
</reference>
<accession>A0A5Q3Q7K4</accession>
<evidence type="ECO:0000259" key="5">
    <source>
        <dbReference type="Pfam" id="PF17147"/>
    </source>
</evidence>
<feature type="compositionally biased region" description="Basic and acidic residues" evidence="2">
    <location>
        <begin position="481"/>
        <end position="490"/>
    </location>
</feature>
<evidence type="ECO:0000313" key="7">
    <source>
        <dbReference type="Proteomes" id="UP000371041"/>
    </source>
</evidence>
<keyword evidence="1" id="KW-0560">Oxidoreductase</keyword>